<keyword evidence="4" id="KW-1185">Reference proteome</keyword>
<sequence length="383" mass="43007">MSHDPPPFPAERPGHRPTPAGEAIDDGKGRIFPCEECGADVEFHIGSQALKCPYCGHVKPLDLDPEAQIREQNFDAIVARAEEQHEADRHDEEGQSEVRCESCGGTVVFFGTLTSSACPYCGTPIQRDRIHSATHRIPVDGVIAFQIDRERAGRNLADWVQSRWFAPNAFRKQGVSGNFNGVYLPYWTFDTLTYNAYSGERGDAYWVTVGSGQNQRRVRRVRWSSASGRFQRFFDDVTIPASRGLDLDRLVALEPWPFGTMLPFTQQVLAGFLARTYDIPLKEGFVIAKERVDSAIAGEVLQRIGGDEQRIWSIQSRYDAITFKHLLLPVWLMTYRFHDKPFRVYINAATGEVQGDRPYSWVKITLAVLAALIVAAIIASAQQ</sequence>
<accession>A0A517SH51</accession>
<dbReference type="InParanoid" id="A0A517SH51"/>
<evidence type="ECO:0000313" key="3">
    <source>
        <dbReference type="EMBL" id="QDT55464.1"/>
    </source>
</evidence>
<dbReference type="Gene3D" id="2.20.28.30">
    <property type="entry name" value="RNA polymerase ii, chain L"/>
    <property type="match status" value="1"/>
</dbReference>
<evidence type="ECO:0000256" key="1">
    <source>
        <dbReference type="SAM" id="MobiDB-lite"/>
    </source>
</evidence>
<keyword evidence="3" id="KW-0240">DNA-directed RNA polymerase</keyword>
<dbReference type="RefSeq" id="WP_145031280.1">
    <property type="nucleotide sequence ID" value="NZ_CP036271.1"/>
</dbReference>
<keyword evidence="2" id="KW-0812">Transmembrane</keyword>
<protein>
    <submittedName>
        <fullName evidence="3">DNA-directed RNA polymerase subunit P</fullName>
    </submittedName>
</protein>
<keyword evidence="2" id="KW-0472">Membrane</keyword>
<gene>
    <name evidence="3" type="ORF">Pan44_35070</name>
</gene>
<dbReference type="Proteomes" id="UP000315700">
    <property type="component" value="Chromosome"/>
</dbReference>
<proteinExistence type="predicted"/>
<dbReference type="GO" id="GO:0000428">
    <property type="term" value="C:DNA-directed RNA polymerase complex"/>
    <property type="evidence" value="ECO:0007669"/>
    <property type="project" value="UniProtKB-KW"/>
</dbReference>
<keyword evidence="3" id="KW-0804">Transcription</keyword>
<keyword evidence="2" id="KW-1133">Transmembrane helix</keyword>
<organism evidence="3 4">
    <name type="scientific">Caulifigura coniformis</name>
    <dbReference type="NCBI Taxonomy" id="2527983"/>
    <lineage>
        <taxon>Bacteria</taxon>
        <taxon>Pseudomonadati</taxon>
        <taxon>Planctomycetota</taxon>
        <taxon>Planctomycetia</taxon>
        <taxon>Planctomycetales</taxon>
        <taxon>Planctomycetaceae</taxon>
        <taxon>Caulifigura</taxon>
    </lineage>
</organism>
<evidence type="ECO:0000313" key="4">
    <source>
        <dbReference type="Proteomes" id="UP000315700"/>
    </source>
</evidence>
<dbReference type="EMBL" id="CP036271">
    <property type="protein sequence ID" value="QDT55464.1"/>
    <property type="molecule type" value="Genomic_DNA"/>
</dbReference>
<feature type="compositionally biased region" description="Pro residues" evidence="1">
    <location>
        <begin position="1"/>
        <end position="10"/>
    </location>
</feature>
<dbReference type="KEGG" id="ccos:Pan44_35070"/>
<name>A0A517SH51_9PLAN</name>
<dbReference type="OrthoDB" id="3182597at2"/>
<evidence type="ECO:0000256" key="2">
    <source>
        <dbReference type="SAM" id="Phobius"/>
    </source>
</evidence>
<feature type="transmembrane region" description="Helical" evidence="2">
    <location>
        <begin position="361"/>
        <end position="381"/>
    </location>
</feature>
<dbReference type="AlphaFoldDB" id="A0A517SH51"/>
<reference evidence="3 4" key="1">
    <citation type="submission" date="2019-02" db="EMBL/GenBank/DDBJ databases">
        <title>Deep-cultivation of Planctomycetes and their phenomic and genomic characterization uncovers novel biology.</title>
        <authorList>
            <person name="Wiegand S."/>
            <person name="Jogler M."/>
            <person name="Boedeker C."/>
            <person name="Pinto D."/>
            <person name="Vollmers J."/>
            <person name="Rivas-Marin E."/>
            <person name="Kohn T."/>
            <person name="Peeters S.H."/>
            <person name="Heuer A."/>
            <person name="Rast P."/>
            <person name="Oberbeckmann S."/>
            <person name="Bunk B."/>
            <person name="Jeske O."/>
            <person name="Meyerdierks A."/>
            <person name="Storesund J.E."/>
            <person name="Kallscheuer N."/>
            <person name="Luecker S."/>
            <person name="Lage O.M."/>
            <person name="Pohl T."/>
            <person name="Merkel B.J."/>
            <person name="Hornburger P."/>
            <person name="Mueller R.-W."/>
            <person name="Bruemmer F."/>
            <person name="Labrenz M."/>
            <person name="Spormann A.M."/>
            <person name="Op den Camp H."/>
            <person name="Overmann J."/>
            <person name="Amann R."/>
            <person name="Jetten M.S.M."/>
            <person name="Mascher T."/>
            <person name="Medema M.H."/>
            <person name="Devos D.P."/>
            <person name="Kaster A.-K."/>
            <person name="Ovreas L."/>
            <person name="Rohde M."/>
            <person name="Galperin M.Y."/>
            <person name="Jogler C."/>
        </authorList>
    </citation>
    <scope>NUCLEOTIDE SEQUENCE [LARGE SCALE GENOMIC DNA]</scope>
    <source>
        <strain evidence="3 4">Pan44</strain>
    </source>
</reference>
<feature type="region of interest" description="Disordered" evidence="1">
    <location>
        <begin position="1"/>
        <end position="25"/>
    </location>
</feature>